<organism evidence="2 3">
    <name type="scientific">Tritrichomonas musculus</name>
    <dbReference type="NCBI Taxonomy" id="1915356"/>
    <lineage>
        <taxon>Eukaryota</taxon>
        <taxon>Metamonada</taxon>
        <taxon>Parabasalia</taxon>
        <taxon>Tritrichomonadida</taxon>
        <taxon>Tritrichomonadidae</taxon>
        <taxon>Tritrichomonas</taxon>
    </lineage>
</organism>
<dbReference type="PANTHER" id="PTHR27006">
    <property type="entry name" value="PROMASTIGOTE SURFACE ANTIGEN PROTEIN PSA"/>
    <property type="match status" value="1"/>
</dbReference>
<gene>
    <name evidence="2" type="ORF">M9Y10_019483</name>
</gene>
<name>A0ABR2HGG3_9EUKA</name>
<keyword evidence="3" id="KW-1185">Reference proteome</keyword>
<dbReference type="SUPFAM" id="SSF56112">
    <property type="entry name" value="Protein kinase-like (PK-like)"/>
    <property type="match status" value="1"/>
</dbReference>
<feature type="domain" description="Protein kinase" evidence="1">
    <location>
        <begin position="1"/>
        <end position="135"/>
    </location>
</feature>
<evidence type="ECO:0000313" key="2">
    <source>
        <dbReference type="EMBL" id="KAK8846915.1"/>
    </source>
</evidence>
<sequence>MLYNEYFKTFENEKLKEYNLKERWTPAQKMINLIGIALGMDYLHRHKIIHRDLKFQNVLLDDDLNPKICDFGDSKFVEMESDKLNTQFIGTFLFMASEVRNGSKSYSYPVDAFRQNGNDLLHKISTFLKNYQKIC</sequence>
<accession>A0ABR2HGG3</accession>
<proteinExistence type="predicted"/>
<protein>
    <recommendedName>
        <fullName evidence="1">Protein kinase domain-containing protein</fullName>
    </recommendedName>
</protein>
<evidence type="ECO:0000259" key="1">
    <source>
        <dbReference type="PROSITE" id="PS50011"/>
    </source>
</evidence>
<dbReference type="InterPro" id="IPR000719">
    <property type="entry name" value="Prot_kinase_dom"/>
</dbReference>
<dbReference type="InterPro" id="IPR008271">
    <property type="entry name" value="Ser/Thr_kinase_AS"/>
</dbReference>
<reference evidence="2 3" key="1">
    <citation type="submission" date="2024-04" db="EMBL/GenBank/DDBJ databases">
        <title>Tritrichomonas musculus Genome.</title>
        <authorList>
            <person name="Alves-Ferreira E."/>
            <person name="Grigg M."/>
            <person name="Lorenzi H."/>
            <person name="Galac M."/>
        </authorList>
    </citation>
    <scope>NUCLEOTIDE SEQUENCE [LARGE SCALE GENOMIC DNA]</scope>
    <source>
        <strain evidence="2 3">EAF2021</strain>
    </source>
</reference>
<dbReference type="PROSITE" id="PS50011">
    <property type="entry name" value="PROTEIN_KINASE_DOM"/>
    <property type="match status" value="1"/>
</dbReference>
<comment type="caution">
    <text evidence="2">The sequence shown here is derived from an EMBL/GenBank/DDBJ whole genome shotgun (WGS) entry which is preliminary data.</text>
</comment>
<dbReference type="EMBL" id="JAPFFF010000028">
    <property type="protein sequence ID" value="KAK8846915.1"/>
    <property type="molecule type" value="Genomic_DNA"/>
</dbReference>
<dbReference type="InterPro" id="IPR011009">
    <property type="entry name" value="Kinase-like_dom_sf"/>
</dbReference>
<dbReference type="PROSITE" id="PS00108">
    <property type="entry name" value="PROTEIN_KINASE_ST"/>
    <property type="match status" value="1"/>
</dbReference>
<evidence type="ECO:0000313" key="3">
    <source>
        <dbReference type="Proteomes" id="UP001470230"/>
    </source>
</evidence>
<dbReference type="Proteomes" id="UP001470230">
    <property type="component" value="Unassembled WGS sequence"/>
</dbReference>
<dbReference type="Gene3D" id="1.10.510.10">
    <property type="entry name" value="Transferase(Phosphotransferase) domain 1"/>
    <property type="match status" value="1"/>
</dbReference>
<dbReference type="Pfam" id="PF00069">
    <property type="entry name" value="Pkinase"/>
    <property type="match status" value="1"/>
</dbReference>